<keyword evidence="4" id="KW-1185">Reference proteome</keyword>
<evidence type="ECO:0000256" key="1">
    <source>
        <dbReference type="SAM" id="Coils"/>
    </source>
</evidence>
<accession>A0AA88GZ80</accession>
<dbReference type="EMBL" id="PYSW02000008">
    <property type="protein sequence ID" value="KAG2389118.1"/>
    <property type="molecule type" value="Genomic_DNA"/>
</dbReference>
<dbReference type="AlphaFoldDB" id="A0AA88GZ80"/>
<comment type="caution">
    <text evidence="3">The sequence shown here is derived from an EMBL/GenBank/DDBJ whole genome shotgun (WGS) entry which is preliminary data.</text>
</comment>
<dbReference type="Proteomes" id="UP000816034">
    <property type="component" value="Unassembled WGS sequence"/>
</dbReference>
<proteinExistence type="predicted"/>
<sequence length="312" mass="36027">MCPLHHHSYEDDEASDITSSTTTTTTYSRMTKSTSLFEISGSSLSTPSSIYRAHKYPAYMQNLPVCKSLQKAEEVKKLKHLVYQRDKATDRIKADRNELLDIKTCLNAFISLNQKVANLTTFIEKNEMKALYQIIKTDREDLRKQVKELESNKSVLEEEIEKLNEQLTQLDLEVQKFHSSIEENFKANYSIDNIHDRFLQIDKDETNEAYNIPCTHPTLLRGMLHIFTHFLAFESVVIMDQSSRTDVISIDRIQQMSKSHSLLHDCGIILHVKGKSKQNSSVEKIEFSEFKSSEERDKAFDMIFGLAFNAKE</sequence>
<dbReference type="GeneID" id="68106971"/>
<protein>
    <submittedName>
        <fullName evidence="3">Uncharacterized protein</fullName>
    </submittedName>
</protein>
<evidence type="ECO:0000313" key="4">
    <source>
        <dbReference type="Proteomes" id="UP000816034"/>
    </source>
</evidence>
<organism evidence="3 4">
    <name type="scientific">Naegleria lovaniensis</name>
    <name type="common">Amoeba</name>
    <dbReference type="NCBI Taxonomy" id="51637"/>
    <lineage>
        <taxon>Eukaryota</taxon>
        <taxon>Discoba</taxon>
        <taxon>Heterolobosea</taxon>
        <taxon>Tetramitia</taxon>
        <taxon>Eutetramitia</taxon>
        <taxon>Vahlkampfiidae</taxon>
        <taxon>Naegleria</taxon>
    </lineage>
</organism>
<feature type="coiled-coil region" evidence="1">
    <location>
        <begin position="125"/>
        <end position="180"/>
    </location>
</feature>
<keyword evidence="1" id="KW-0175">Coiled coil</keyword>
<feature type="region of interest" description="Disordered" evidence="2">
    <location>
        <begin position="1"/>
        <end position="21"/>
    </location>
</feature>
<dbReference type="RefSeq" id="XP_044553110.1">
    <property type="nucleotide sequence ID" value="XM_044690515.1"/>
</dbReference>
<name>A0AA88GZ80_NAELO</name>
<reference evidence="3 4" key="1">
    <citation type="journal article" date="2018" name="BMC Genomics">
        <title>The genome of Naegleria lovaniensis, the basis for a comparative approach to unravel pathogenicity factors of the human pathogenic amoeba N. fowleri.</title>
        <authorList>
            <person name="Liechti N."/>
            <person name="Schurch N."/>
            <person name="Bruggmann R."/>
            <person name="Wittwer M."/>
        </authorList>
    </citation>
    <scope>NUCLEOTIDE SEQUENCE [LARGE SCALE GENOMIC DNA]</scope>
    <source>
        <strain evidence="3 4">ATCC 30569</strain>
    </source>
</reference>
<gene>
    <name evidence="3" type="ORF">C9374_014518</name>
</gene>
<evidence type="ECO:0000256" key="2">
    <source>
        <dbReference type="SAM" id="MobiDB-lite"/>
    </source>
</evidence>
<evidence type="ECO:0000313" key="3">
    <source>
        <dbReference type="EMBL" id="KAG2389118.1"/>
    </source>
</evidence>